<feature type="compositionally biased region" description="Basic and acidic residues" evidence="1">
    <location>
        <begin position="36"/>
        <end position="56"/>
    </location>
</feature>
<evidence type="ECO:0000256" key="1">
    <source>
        <dbReference type="SAM" id="MobiDB-lite"/>
    </source>
</evidence>
<reference evidence="2 3" key="1">
    <citation type="submission" date="2015-09" db="EMBL/GenBank/DDBJ databases">
        <title>Atta colombica WGS genome.</title>
        <authorList>
            <person name="Nygaard S."/>
            <person name="Hu H."/>
            <person name="Boomsma J."/>
            <person name="Zhang G."/>
        </authorList>
    </citation>
    <scope>NUCLEOTIDE SEQUENCE [LARGE SCALE GENOMIC DNA]</scope>
    <source>
        <strain evidence="2">Treedump-2</strain>
        <tissue evidence="2">Whole body</tissue>
    </source>
</reference>
<protein>
    <submittedName>
        <fullName evidence="2">Uncharacterized protein</fullName>
    </submittedName>
</protein>
<sequence length="62" mass="7141">MTVDNARQMPIIPIARPRAAHKSGRIELGRETGQGETERGGEEEKERKREKERETRNVTTPR</sequence>
<dbReference type="AlphaFoldDB" id="A0A195AYP8"/>
<accession>A0A195AYP8</accession>
<gene>
    <name evidence="2" type="ORF">ALC53_12462</name>
</gene>
<evidence type="ECO:0000313" key="2">
    <source>
        <dbReference type="EMBL" id="KYM77167.1"/>
    </source>
</evidence>
<dbReference type="Proteomes" id="UP000078540">
    <property type="component" value="Unassembled WGS sequence"/>
</dbReference>
<organism evidence="2 3">
    <name type="scientific">Atta colombica</name>
    <dbReference type="NCBI Taxonomy" id="520822"/>
    <lineage>
        <taxon>Eukaryota</taxon>
        <taxon>Metazoa</taxon>
        <taxon>Ecdysozoa</taxon>
        <taxon>Arthropoda</taxon>
        <taxon>Hexapoda</taxon>
        <taxon>Insecta</taxon>
        <taxon>Pterygota</taxon>
        <taxon>Neoptera</taxon>
        <taxon>Endopterygota</taxon>
        <taxon>Hymenoptera</taxon>
        <taxon>Apocrita</taxon>
        <taxon>Aculeata</taxon>
        <taxon>Formicoidea</taxon>
        <taxon>Formicidae</taxon>
        <taxon>Myrmicinae</taxon>
        <taxon>Atta</taxon>
    </lineage>
</organism>
<keyword evidence="3" id="KW-1185">Reference proteome</keyword>
<proteinExistence type="predicted"/>
<feature type="region of interest" description="Disordered" evidence="1">
    <location>
        <begin position="1"/>
        <end position="62"/>
    </location>
</feature>
<evidence type="ECO:0000313" key="3">
    <source>
        <dbReference type="Proteomes" id="UP000078540"/>
    </source>
</evidence>
<dbReference type="EMBL" id="KQ976703">
    <property type="protein sequence ID" value="KYM77167.1"/>
    <property type="molecule type" value="Genomic_DNA"/>
</dbReference>
<name>A0A195AYP8_9HYME</name>